<protein>
    <submittedName>
        <fullName evidence="2">Uncharacterized protein</fullName>
    </submittedName>
</protein>
<feature type="region of interest" description="Disordered" evidence="1">
    <location>
        <begin position="1"/>
        <end position="29"/>
    </location>
</feature>
<dbReference type="EMBL" id="JACVVK020000152">
    <property type="protein sequence ID" value="KAK7488304.1"/>
    <property type="molecule type" value="Genomic_DNA"/>
</dbReference>
<feature type="compositionally biased region" description="Polar residues" evidence="1">
    <location>
        <begin position="1"/>
        <end position="10"/>
    </location>
</feature>
<comment type="caution">
    <text evidence="2">The sequence shown here is derived from an EMBL/GenBank/DDBJ whole genome shotgun (WGS) entry which is preliminary data.</text>
</comment>
<keyword evidence="3" id="KW-1185">Reference proteome</keyword>
<accession>A0ABD0KMN6</accession>
<evidence type="ECO:0000256" key="1">
    <source>
        <dbReference type="SAM" id="MobiDB-lite"/>
    </source>
</evidence>
<evidence type="ECO:0000313" key="2">
    <source>
        <dbReference type="EMBL" id="KAK7488304.1"/>
    </source>
</evidence>
<sequence length="80" mass="9073">MNSTGRWSRNTGRRLVLKGKPSLNPTPRIQHRCENRRGLWQRNRELTNASVEIPPDATERDIVLEAGAANKTRQPGLCEP</sequence>
<dbReference type="Proteomes" id="UP001519460">
    <property type="component" value="Unassembled WGS sequence"/>
</dbReference>
<gene>
    <name evidence="2" type="ORF">BaRGS_00020463</name>
</gene>
<proteinExistence type="predicted"/>
<evidence type="ECO:0000313" key="3">
    <source>
        <dbReference type="Proteomes" id="UP001519460"/>
    </source>
</evidence>
<dbReference type="AlphaFoldDB" id="A0ABD0KMN6"/>
<reference evidence="2 3" key="1">
    <citation type="journal article" date="2023" name="Sci. Data">
        <title>Genome assembly of the Korean intertidal mud-creeper Batillaria attramentaria.</title>
        <authorList>
            <person name="Patra A.K."/>
            <person name="Ho P.T."/>
            <person name="Jun S."/>
            <person name="Lee S.J."/>
            <person name="Kim Y."/>
            <person name="Won Y.J."/>
        </authorList>
    </citation>
    <scope>NUCLEOTIDE SEQUENCE [LARGE SCALE GENOMIC DNA]</scope>
    <source>
        <strain evidence="2">Wonlab-2016</strain>
    </source>
</reference>
<name>A0ABD0KMN6_9CAEN</name>
<organism evidence="2 3">
    <name type="scientific">Batillaria attramentaria</name>
    <dbReference type="NCBI Taxonomy" id="370345"/>
    <lineage>
        <taxon>Eukaryota</taxon>
        <taxon>Metazoa</taxon>
        <taxon>Spiralia</taxon>
        <taxon>Lophotrochozoa</taxon>
        <taxon>Mollusca</taxon>
        <taxon>Gastropoda</taxon>
        <taxon>Caenogastropoda</taxon>
        <taxon>Sorbeoconcha</taxon>
        <taxon>Cerithioidea</taxon>
        <taxon>Batillariidae</taxon>
        <taxon>Batillaria</taxon>
    </lineage>
</organism>